<sequence length="173" mass="19824">GIDTSNILPSRLRSSNKEHPNHPARSHPTFQENPEKLLSVSAPSTPTLPKTLILPPPAAIINWFINCNQFHKDNTSYSAPQETMNISKIVNEAIAEALKKIPQLNMQCNQPPTINQPQPQPTNHHFPLQTNYHIFENSHYAHHQPQYPQHPQFPLETPRDYFQHENVPVPNIY</sequence>
<accession>A0A420HZ35</accession>
<evidence type="ECO:0000313" key="3">
    <source>
        <dbReference type="Proteomes" id="UP000285405"/>
    </source>
</evidence>
<dbReference type="AlphaFoldDB" id="A0A420HZ35"/>
<proteinExistence type="predicted"/>
<reference evidence="2 3" key="1">
    <citation type="journal article" date="2018" name="BMC Genomics">
        <title>Comparative genome analyses reveal sequence features reflecting distinct modes of host-adaptation between dicot and monocot powdery mildew.</title>
        <authorList>
            <person name="Wu Y."/>
            <person name="Ma X."/>
            <person name="Pan Z."/>
            <person name="Kale S.D."/>
            <person name="Song Y."/>
            <person name="King H."/>
            <person name="Zhang Q."/>
            <person name="Presley C."/>
            <person name="Deng X."/>
            <person name="Wei C.I."/>
            <person name="Xiao S."/>
        </authorList>
    </citation>
    <scope>NUCLEOTIDE SEQUENCE [LARGE SCALE GENOMIC DNA]</scope>
    <source>
        <strain evidence="2">UCSC1</strain>
    </source>
</reference>
<dbReference type="EMBL" id="MCBR01014550">
    <property type="protein sequence ID" value="RKF62685.1"/>
    <property type="molecule type" value="Genomic_DNA"/>
</dbReference>
<feature type="non-terminal residue" evidence="2">
    <location>
        <position position="1"/>
    </location>
</feature>
<feature type="region of interest" description="Disordered" evidence="1">
    <location>
        <begin position="1"/>
        <end position="43"/>
    </location>
</feature>
<protein>
    <submittedName>
        <fullName evidence="2">Uncharacterized protein</fullName>
    </submittedName>
</protein>
<evidence type="ECO:0000256" key="1">
    <source>
        <dbReference type="SAM" id="MobiDB-lite"/>
    </source>
</evidence>
<evidence type="ECO:0000313" key="2">
    <source>
        <dbReference type="EMBL" id="RKF62685.1"/>
    </source>
</evidence>
<organism evidence="2 3">
    <name type="scientific">Golovinomyces cichoracearum</name>
    <dbReference type="NCBI Taxonomy" id="62708"/>
    <lineage>
        <taxon>Eukaryota</taxon>
        <taxon>Fungi</taxon>
        <taxon>Dikarya</taxon>
        <taxon>Ascomycota</taxon>
        <taxon>Pezizomycotina</taxon>
        <taxon>Leotiomycetes</taxon>
        <taxon>Erysiphales</taxon>
        <taxon>Erysiphaceae</taxon>
        <taxon>Golovinomyces</taxon>
    </lineage>
</organism>
<comment type="caution">
    <text evidence="2">The sequence shown here is derived from an EMBL/GenBank/DDBJ whole genome shotgun (WGS) entry which is preliminary data.</text>
</comment>
<gene>
    <name evidence="2" type="ORF">GcC1_145012</name>
</gene>
<dbReference type="Proteomes" id="UP000285405">
    <property type="component" value="Unassembled WGS sequence"/>
</dbReference>
<name>A0A420HZ35_9PEZI</name>